<gene>
    <name evidence="2" type="ORF">E6W36_01830</name>
</gene>
<evidence type="ECO:0000259" key="1">
    <source>
        <dbReference type="Pfam" id="PF10074"/>
    </source>
</evidence>
<dbReference type="Pfam" id="PF10074">
    <property type="entry name" value="RovC_DNA-bd"/>
    <property type="match status" value="1"/>
</dbReference>
<evidence type="ECO:0000313" key="2">
    <source>
        <dbReference type="EMBL" id="QCI78805.1"/>
    </source>
</evidence>
<dbReference type="AlphaFoldDB" id="A0A4D7C5E8"/>
<evidence type="ECO:0000313" key="3">
    <source>
        <dbReference type="Proteomes" id="UP000298714"/>
    </source>
</evidence>
<dbReference type="InterPro" id="IPR018754">
    <property type="entry name" value="RovC-like_DNA-bd"/>
</dbReference>
<feature type="domain" description="T6SS Transcription factor RovC-like DNA binding" evidence="1">
    <location>
        <begin position="37"/>
        <end position="131"/>
    </location>
</feature>
<dbReference type="KEGG" id="hgn:E6W36_01830"/>
<proteinExistence type="predicted"/>
<reference evidence="3" key="1">
    <citation type="submission" date="2019-04" db="EMBL/GenBank/DDBJ databases">
        <title>Complete genome sequence of Sphingomonas sp. W1-2-3.</title>
        <authorList>
            <person name="Im W.T."/>
        </authorList>
    </citation>
    <scope>NUCLEOTIDE SEQUENCE [LARGE SCALE GENOMIC DNA]</scope>
    <source>
        <strain evidence="3">W1-2-3</strain>
    </source>
</reference>
<protein>
    <submittedName>
        <fullName evidence="2">DUF2285 domain-containing protein</fullName>
    </submittedName>
</protein>
<name>A0A4D7C5E8_9SPHN</name>
<dbReference type="EMBL" id="CP039704">
    <property type="protein sequence ID" value="QCI78805.1"/>
    <property type="molecule type" value="Genomic_DNA"/>
</dbReference>
<organism evidence="2 3">
    <name type="scientific">Hankyongella ginsenosidimutans</name>
    <dbReference type="NCBI Taxonomy" id="1763828"/>
    <lineage>
        <taxon>Bacteria</taxon>
        <taxon>Pseudomonadati</taxon>
        <taxon>Pseudomonadota</taxon>
        <taxon>Alphaproteobacteria</taxon>
        <taxon>Sphingomonadales</taxon>
        <taxon>Sphingomonadaceae</taxon>
        <taxon>Hankyongella</taxon>
    </lineage>
</organism>
<sequence>MSDGWHHIRIDLDAGTLAGGAPVVFAYRLHGIASAMSRVLPLRRLLHLCRHRRFAASLFPAERGMDRSVVLLRVHDALAAGASQREIACALFGEERVAREWSSPSDSLRSRTRRLIHDATVMAQGGYRSLLLGTRPKTDAATRKRRGWRLYRSRRFGLIGAGTTHDLTANSPTGWQ</sequence>
<dbReference type="Proteomes" id="UP000298714">
    <property type="component" value="Chromosome"/>
</dbReference>
<keyword evidence="3" id="KW-1185">Reference proteome</keyword>
<accession>A0A4D7C5E8</accession>